<dbReference type="PhylomeDB" id="Q9XUC5"/>
<evidence type="ECO:0000313" key="3">
    <source>
        <dbReference type="Proteomes" id="UP000001940"/>
    </source>
</evidence>
<dbReference type="PIR" id="T25366">
    <property type="entry name" value="T25366"/>
</dbReference>
<evidence type="ECO:0000313" key="4">
    <source>
        <dbReference type="WormBase" id="T27E7.4"/>
    </source>
</evidence>
<dbReference type="Proteomes" id="UP000001940">
    <property type="component" value="Chromosome IV"/>
</dbReference>
<organism evidence="2 3">
    <name type="scientific">Caenorhabditis elegans</name>
    <dbReference type="NCBI Taxonomy" id="6239"/>
    <lineage>
        <taxon>Eukaryota</taxon>
        <taxon>Metazoa</taxon>
        <taxon>Ecdysozoa</taxon>
        <taxon>Nematoda</taxon>
        <taxon>Chromadorea</taxon>
        <taxon>Rhabditida</taxon>
        <taxon>Rhabditina</taxon>
        <taxon>Rhabditomorpha</taxon>
        <taxon>Rhabditoidea</taxon>
        <taxon>Rhabditidae</taxon>
        <taxon>Peloderinae</taxon>
        <taxon>Caenorhabditis</taxon>
    </lineage>
</organism>
<dbReference type="AGR" id="WB:WBGene00012089"/>
<dbReference type="KEGG" id="cel:CELE_T27E7.4"/>
<dbReference type="WormBase" id="T27E7.4">
    <property type="protein sequence ID" value="CE20107"/>
    <property type="gene ID" value="WBGene00012089"/>
</dbReference>
<feature type="transmembrane region" description="Helical" evidence="1">
    <location>
        <begin position="185"/>
        <end position="205"/>
    </location>
</feature>
<dbReference type="EMBL" id="BX284604">
    <property type="protein sequence ID" value="CAB05293.1"/>
    <property type="molecule type" value="Genomic_DNA"/>
</dbReference>
<feature type="transmembrane region" description="Helical" evidence="1">
    <location>
        <begin position="266"/>
        <end position="290"/>
    </location>
</feature>
<keyword evidence="3" id="KW-1185">Reference proteome</keyword>
<name>Q9XUC5_CAEEL</name>
<feature type="transmembrane region" description="Helical" evidence="1">
    <location>
        <begin position="225"/>
        <end position="246"/>
    </location>
</feature>
<dbReference type="AlphaFoldDB" id="Q9XUC5"/>
<dbReference type="PANTHER" id="PTHR31720:SF16">
    <property type="entry name" value="G PROTEIN-COUPLED RECEPTOR-RELATED"/>
    <property type="match status" value="1"/>
</dbReference>
<feature type="transmembrane region" description="Helical" evidence="1">
    <location>
        <begin position="35"/>
        <end position="59"/>
    </location>
</feature>
<dbReference type="PANTHER" id="PTHR31720">
    <property type="entry name" value="SERPENTINE RECEPTOR, CLASS Z-RELATED"/>
    <property type="match status" value="1"/>
</dbReference>
<dbReference type="eggNOG" id="ENOG502TJ0T">
    <property type="taxonomic scope" value="Eukaryota"/>
</dbReference>
<dbReference type="OMA" id="EFPIINH"/>
<protein>
    <submittedName>
        <fullName evidence="2">Serpentine Receptor, class Z</fullName>
    </submittedName>
</protein>
<feature type="transmembrane region" description="Helical" evidence="1">
    <location>
        <begin position="296"/>
        <end position="320"/>
    </location>
</feature>
<dbReference type="InterPro" id="IPR018817">
    <property type="entry name" value="7TM_GPCR_serpentine_rcpt_Srz"/>
</dbReference>
<keyword evidence="1" id="KW-1133">Transmembrane helix</keyword>
<evidence type="ECO:0000313" key="2">
    <source>
        <dbReference type="EMBL" id="CAB05293.1"/>
    </source>
</evidence>
<dbReference type="UCSC" id="T27E7.4">
    <property type="organism name" value="c. elegans"/>
</dbReference>
<gene>
    <name evidence="2" type="ORF">CELE_T27E7.4</name>
    <name evidence="2 4" type="ORF">T27E7.4</name>
</gene>
<dbReference type="STRING" id="6239.T27E7.4.1"/>
<dbReference type="CTD" id="188998"/>
<accession>Q9XUC5</accession>
<proteinExistence type="predicted"/>
<sequence>MFYKNSASHTEPDLDVSIYTGQLYWWLVYNYFKELIIVPILFIVLAGIWLRTFPFFLVINRNLKTEWENLPEFAITNHAQYVIKKYFVLTMISILVLVPFAVYYCFRSPDFSFLDKILLIPISIICAVFIYITTIFSQVYQILVVIFIFEQCLKLGKNETQQTETQVAKKQSATKNIIRTLYKCFIIRDFVIIPVIAIFSIGWLSELLPVGANATLKTQLTYSRVFELVSNDSIFFLVPVTVLYYFYRTRNLNNKKNLRNPLQDYIFKQAMIMVVIKAILITVFLIMVLLDNRISWLMIASRMDQMVVVVAVQISAIICFQKRLIAYRRSRKQEVFATNLPPIIIVPPNC</sequence>
<dbReference type="PaxDb" id="6239-T27E7.4"/>
<feature type="transmembrane region" description="Helical" evidence="1">
    <location>
        <begin position="118"/>
        <end position="149"/>
    </location>
</feature>
<dbReference type="Pfam" id="PF10325">
    <property type="entry name" value="7TM_GPCR_Srz"/>
    <property type="match status" value="1"/>
</dbReference>
<reference evidence="2 3" key="1">
    <citation type="journal article" date="1998" name="Science">
        <title>Genome sequence of the nematode C. elegans: a platform for investigating biology.</title>
        <authorList>
            <consortium name="The C. elegans sequencing consortium"/>
            <person name="Sulson J.E."/>
            <person name="Waterston R."/>
        </authorList>
    </citation>
    <scope>NUCLEOTIDE SEQUENCE [LARGE SCALE GENOMIC DNA]</scope>
    <source>
        <strain evidence="2 3">Bristol N2</strain>
    </source>
</reference>
<feature type="transmembrane region" description="Helical" evidence="1">
    <location>
        <begin position="86"/>
        <end position="106"/>
    </location>
</feature>
<dbReference type="GeneID" id="188998"/>
<keyword evidence="1" id="KW-0472">Membrane</keyword>
<dbReference type="InParanoid" id="Q9XUC5"/>
<evidence type="ECO:0000256" key="1">
    <source>
        <dbReference type="SAM" id="Phobius"/>
    </source>
</evidence>
<dbReference type="RefSeq" id="NP_502762.1">
    <property type="nucleotide sequence ID" value="NM_070361.1"/>
</dbReference>
<dbReference type="HOGENOM" id="CLU_065232_0_0_1"/>
<keyword evidence="1" id="KW-0812">Transmembrane</keyword>
<dbReference type="OrthoDB" id="5856444at2759"/>
<keyword evidence="2" id="KW-0675">Receptor</keyword>
<dbReference type="FunCoup" id="Q9XUC5">
    <property type="interactions" value="4"/>
</dbReference>